<reference evidence="3 4" key="1">
    <citation type="submission" date="2024-06" db="EMBL/GenBank/DDBJ databases">
        <title>The Natural Products Discovery Center: Release of the First 8490 Sequenced Strains for Exploring Actinobacteria Biosynthetic Diversity.</title>
        <authorList>
            <person name="Kalkreuter E."/>
            <person name="Kautsar S.A."/>
            <person name="Yang D."/>
            <person name="Bader C.D."/>
            <person name="Teijaro C.N."/>
            <person name="Fluegel L."/>
            <person name="Davis C.M."/>
            <person name="Simpson J.R."/>
            <person name="Lauterbach L."/>
            <person name="Steele A.D."/>
            <person name="Gui C."/>
            <person name="Meng S."/>
            <person name="Li G."/>
            <person name="Viehrig K."/>
            <person name="Ye F."/>
            <person name="Su P."/>
            <person name="Kiefer A.F."/>
            <person name="Nichols A."/>
            <person name="Cepeda A.J."/>
            <person name="Yan W."/>
            <person name="Fan B."/>
            <person name="Jiang Y."/>
            <person name="Adhikari A."/>
            <person name="Zheng C.-J."/>
            <person name="Schuster L."/>
            <person name="Cowan T.M."/>
            <person name="Smanski M.J."/>
            <person name="Chevrette M.G."/>
            <person name="De Carvalho L.P.S."/>
            <person name="Shen B."/>
        </authorList>
    </citation>
    <scope>NUCLEOTIDE SEQUENCE [LARGE SCALE GENOMIC DNA]</scope>
    <source>
        <strain evidence="3 4">NPDC000234</strain>
    </source>
</reference>
<feature type="region of interest" description="Disordered" evidence="1">
    <location>
        <begin position="132"/>
        <end position="157"/>
    </location>
</feature>
<feature type="signal peptide" evidence="2">
    <location>
        <begin position="1"/>
        <end position="20"/>
    </location>
</feature>
<feature type="compositionally biased region" description="Basic and acidic residues" evidence="1">
    <location>
        <begin position="144"/>
        <end position="157"/>
    </location>
</feature>
<protein>
    <submittedName>
        <fullName evidence="3">ABC transporter permease</fullName>
    </submittedName>
</protein>
<name>A0ABV1XH46_9ACTN</name>
<dbReference type="Proteomes" id="UP001474181">
    <property type="component" value="Unassembled WGS sequence"/>
</dbReference>
<gene>
    <name evidence="3" type="ORF">ABT404_54275</name>
</gene>
<dbReference type="EMBL" id="JBEPEK010001174">
    <property type="protein sequence ID" value="MER7188333.1"/>
    <property type="molecule type" value="Genomic_DNA"/>
</dbReference>
<organism evidence="3 4">
    <name type="scientific">Streptomyces hyaluromycini</name>
    <dbReference type="NCBI Taxonomy" id="1377993"/>
    <lineage>
        <taxon>Bacteria</taxon>
        <taxon>Bacillati</taxon>
        <taxon>Actinomycetota</taxon>
        <taxon>Actinomycetes</taxon>
        <taxon>Kitasatosporales</taxon>
        <taxon>Streptomycetaceae</taxon>
        <taxon>Streptomyces</taxon>
    </lineage>
</organism>
<feature type="non-terminal residue" evidence="3">
    <location>
        <position position="157"/>
    </location>
</feature>
<evidence type="ECO:0000256" key="1">
    <source>
        <dbReference type="SAM" id="MobiDB-lite"/>
    </source>
</evidence>
<proteinExistence type="predicted"/>
<evidence type="ECO:0000256" key="2">
    <source>
        <dbReference type="SAM" id="SignalP"/>
    </source>
</evidence>
<keyword evidence="2" id="KW-0732">Signal</keyword>
<comment type="caution">
    <text evidence="3">The sequence shown here is derived from an EMBL/GenBank/DDBJ whole genome shotgun (WGS) entry which is preliminary data.</text>
</comment>
<accession>A0ABV1XH46</accession>
<evidence type="ECO:0000313" key="3">
    <source>
        <dbReference type="EMBL" id="MER7188333.1"/>
    </source>
</evidence>
<sequence length="157" mass="15313">MPAAVAVTVLLCATALAALAALAGSSVQAGAVRRLAADLDAQVSVNASFRAGGMAAADRAVRAAADRTFAGVPQRTYVGLLGTSPVSVTGIDGVAGPPRGPGGSGLHPVAVQDGGGFGQLTAGHWPAGTAHAPAGAFTSLPDVRVVDDPEDPADREP</sequence>
<feature type="chain" id="PRO_5045926967" evidence="2">
    <location>
        <begin position="21"/>
        <end position="157"/>
    </location>
</feature>
<evidence type="ECO:0000313" key="4">
    <source>
        <dbReference type="Proteomes" id="UP001474181"/>
    </source>
</evidence>
<keyword evidence="4" id="KW-1185">Reference proteome</keyword>